<evidence type="ECO:0000256" key="2">
    <source>
        <dbReference type="ARBA" id="ARBA00022448"/>
    </source>
</evidence>
<comment type="similarity">
    <text evidence="7">Belongs to the binding-protein-dependent transport system permease family.</text>
</comment>
<comment type="caution">
    <text evidence="9">The sequence shown here is derived from an EMBL/GenBank/DDBJ whole genome shotgun (WGS) entry which is preliminary data.</text>
</comment>
<name>A0A9X3NDR7_9ACTN</name>
<dbReference type="Gene3D" id="1.10.3720.10">
    <property type="entry name" value="MetI-like"/>
    <property type="match status" value="1"/>
</dbReference>
<dbReference type="PROSITE" id="PS50928">
    <property type="entry name" value="ABC_TM1"/>
    <property type="match status" value="1"/>
</dbReference>
<evidence type="ECO:0000259" key="8">
    <source>
        <dbReference type="PROSITE" id="PS50928"/>
    </source>
</evidence>
<keyword evidence="5 7" id="KW-1133">Transmembrane helix</keyword>
<evidence type="ECO:0000313" key="9">
    <source>
        <dbReference type="EMBL" id="MDA0183045.1"/>
    </source>
</evidence>
<feature type="transmembrane region" description="Helical" evidence="7">
    <location>
        <begin position="278"/>
        <end position="301"/>
    </location>
</feature>
<dbReference type="InterPro" id="IPR000515">
    <property type="entry name" value="MetI-like"/>
</dbReference>
<dbReference type="GO" id="GO:0005886">
    <property type="term" value="C:plasma membrane"/>
    <property type="evidence" value="ECO:0007669"/>
    <property type="project" value="UniProtKB-SubCell"/>
</dbReference>
<feature type="transmembrane region" description="Helical" evidence="7">
    <location>
        <begin position="140"/>
        <end position="162"/>
    </location>
</feature>
<dbReference type="GO" id="GO:0071916">
    <property type="term" value="F:dipeptide transmembrane transporter activity"/>
    <property type="evidence" value="ECO:0007669"/>
    <property type="project" value="TreeGrafter"/>
</dbReference>
<keyword evidence="6 7" id="KW-0472">Membrane</keyword>
<dbReference type="EMBL" id="JAPDDP010000045">
    <property type="protein sequence ID" value="MDA0183045.1"/>
    <property type="molecule type" value="Genomic_DNA"/>
</dbReference>
<feature type="transmembrane region" description="Helical" evidence="7">
    <location>
        <begin position="12"/>
        <end position="30"/>
    </location>
</feature>
<dbReference type="AlphaFoldDB" id="A0A9X3NDR7"/>
<dbReference type="InterPro" id="IPR045621">
    <property type="entry name" value="BPD_transp_1_N"/>
</dbReference>
<evidence type="ECO:0000313" key="10">
    <source>
        <dbReference type="Proteomes" id="UP001147653"/>
    </source>
</evidence>
<dbReference type="CDD" id="cd06261">
    <property type="entry name" value="TM_PBP2"/>
    <property type="match status" value="1"/>
</dbReference>
<keyword evidence="10" id="KW-1185">Reference proteome</keyword>
<proteinExistence type="inferred from homology"/>
<dbReference type="PANTHER" id="PTHR43163">
    <property type="entry name" value="DIPEPTIDE TRANSPORT SYSTEM PERMEASE PROTEIN DPPB-RELATED"/>
    <property type="match status" value="1"/>
</dbReference>
<organism evidence="9 10">
    <name type="scientific">Solirubrobacter phytolaccae</name>
    <dbReference type="NCBI Taxonomy" id="1404360"/>
    <lineage>
        <taxon>Bacteria</taxon>
        <taxon>Bacillati</taxon>
        <taxon>Actinomycetota</taxon>
        <taxon>Thermoleophilia</taxon>
        <taxon>Solirubrobacterales</taxon>
        <taxon>Solirubrobacteraceae</taxon>
        <taxon>Solirubrobacter</taxon>
    </lineage>
</organism>
<dbReference type="SUPFAM" id="SSF161098">
    <property type="entry name" value="MetI-like"/>
    <property type="match status" value="1"/>
</dbReference>
<gene>
    <name evidence="9" type="ORF">OJ997_22240</name>
</gene>
<feature type="transmembrane region" description="Helical" evidence="7">
    <location>
        <begin position="105"/>
        <end position="128"/>
    </location>
</feature>
<keyword evidence="4 7" id="KW-0812">Transmembrane</keyword>
<reference evidence="9" key="1">
    <citation type="submission" date="2022-10" db="EMBL/GenBank/DDBJ databases">
        <title>The WGS of Solirubrobacter phytolaccae KCTC 29190.</title>
        <authorList>
            <person name="Jiang Z."/>
        </authorList>
    </citation>
    <scope>NUCLEOTIDE SEQUENCE</scope>
    <source>
        <strain evidence="9">KCTC 29190</strain>
    </source>
</reference>
<feature type="transmembrane region" description="Helical" evidence="7">
    <location>
        <begin position="174"/>
        <end position="193"/>
    </location>
</feature>
<keyword evidence="3" id="KW-1003">Cell membrane</keyword>
<keyword evidence="2 7" id="KW-0813">Transport</keyword>
<evidence type="ECO:0000256" key="6">
    <source>
        <dbReference type="ARBA" id="ARBA00023136"/>
    </source>
</evidence>
<feature type="domain" description="ABC transmembrane type-1" evidence="8">
    <location>
        <begin position="101"/>
        <end position="301"/>
    </location>
</feature>
<dbReference type="PANTHER" id="PTHR43163:SF6">
    <property type="entry name" value="DIPEPTIDE TRANSPORT SYSTEM PERMEASE PROTEIN DPPB-RELATED"/>
    <property type="match status" value="1"/>
</dbReference>
<dbReference type="Proteomes" id="UP001147653">
    <property type="component" value="Unassembled WGS sequence"/>
</dbReference>
<evidence type="ECO:0000256" key="3">
    <source>
        <dbReference type="ARBA" id="ARBA00022475"/>
    </source>
</evidence>
<evidence type="ECO:0000256" key="7">
    <source>
        <dbReference type="RuleBase" id="RU363032"/>
    </source>
</evidence>
<dbReference type="RefSeq" id="WP_270027429.1">
    <property type="nucleotide sequence ID" value="NZ_JAPDDP010000045.1"/>
</dbReference>
<evidence type="ECO:0000256" key="4">
    <source>
        <dbReference type="ARBA" id="ARBA00022692"/>
    </source>
</evidence>
<dbReference type="Pfam" id="PF19300">
    <property type="entry name" value="BPD_transp_1_N"/>
    <property type="match status" value="1"/>
</dbReference>
<dbReference type="Pfam" id="PF00528">
    <property type="entry name" value="BPD_transp_1"/>
    <property type="match status" value="1"/>
</dbReference>
<feature type="transmembrane region" description="Helical" evidence="7">
    <location>
        <begin position="233"/>
        <end position="258"/>
    </location>
</feature>
<evidence type="ECO:0000256" key="5">
    <source>
        <dbReference type="ARBA" id="ARBA00022989"/>
    </source>
</evidence>
<sequence>MAATVLKRLAGAVLVLWATATFTFVVQLFMPGDRATMIINTQAGNLQNPSPEEIATLNERYGFDDSYLTQYLHYLGDLARGDLGVSYNQHQPVTEIIAAQIGPTIVLTVSALILAWVISLIITVLATGRDNVWSRAATGFQIVTAALPPYWIGTILLVLLAVQTGIFPVEGDTSVIGLILPALTLAIPLSGFLGQVTQDEFERVLEQPFVTSSRTRGMGDLGVRLRHVLRHAVLPAVTLSGWALGALFSGAVLIEAVFSRPGIGGILVQATSGRDIPLVTGVMLASAVMYIVANLLVDVAYRYVDPRLRTA</sequence>
<accession>A0A9X3NDR7</accession>
<evidence type="ECO:0000256" key="1">
    <source>
        <dbReference type="ARBA" id="ARBA00004651"/>
    </source>
</evidence>
<comment type="subcellular location">
    <subcellularLocation>
        <location evidence="1 7">Cell membrane</location>
        <topology evidence="1 7">Multi-pass membrane protein</topology>
    </subcellularLocation>
</comment>
<dbReference type="InterPro" id="IPR035906">
    <property type="entry name" value="MetI-like_sf"/>
</dbReference>
<protein>
    <submittedName>
        <fullName evidence="9">ABC transporter permease</fullName>
    </submittedName>
</protein>